<evidence type="ECO:0000256" key="2">
    <source>
        <dbReference type="PROSITE-ProRule" id="PRU00708"/>
    </source>
</evidence>
<dbReference type="Gene3D" id="1.25.40.10">
    <property type="entry name" value="Tetratricopeptide repeat domain"/>
    <property type="match status" value="4"/>
</dbReference>
<feature type="repeat" description="PPR" evidence="2">
    <location>
        <begin position="319"/>
        <end position="354"/>
    </location>
</feature>
<sequence>MLHFMHHLPHTASPSGVPSTVLQFPRLRCISAKLCISVSSTDSSLPGTNDLSRLLQGRITRPHLLQVHARIFRLNEHQNNLIATRLIGHYPSNLALKVFYSLREPNIFPFNAIIRVLAEEGLYLKALLTFKELKFRRLLPNDLTFSFLLKACSRDGVGVDCVKQVHGHVVKSGFMFDPFVCNGLLMAHVKAVKDLVSARQVFDEMPDRNLVCCWTSLISGYARLGLAEEALKLFMVMLKENLRPESDTMVSVLSACSILHTTHIEKWLHLLTQWPNDFCCNNLGCDYVNIIIVYLYGKCKKVEKSREAFDKISENGKRSVLSWNAMIGAYVQNGCDLEALTLFKSMMENYDCRPNHVTMVSVLSACAEIGDLDLGMWVHNYMRTRGHKGVLSSNVNLATALINMYSKCGSLDEARKVFDQISKKDVVSFNAMIIGLAVNGEGEEALRLFSKMLEFRLCPDSGTLLGALCACSHSGLLDKGREIFKEMIMRRESCVTPKLEHYACYIDLLSRSGFIEEALGVATSMPFKPNNFVWGSLLSGCVLHNRLELAQVISTMLITVDPENSAGYVMLSNSFAADCEWRDVLKLRGVMKAKGVNKQPGRSWINIGGVMHEFVAGSASYLQIGSIHEMMQSLLKEMRLSSP</sequence>
<dbReference type="Pfam" id="PF13041">
    <property type="entry name" value="PPR_2"/>
    <property type="match status" value="2"/>
</dbReference>
<feature type="repeat" description="PPR" evidence="2">
    <location>
        <begin position="425"/>
        <end position="459"/>
    </location>
</feature>
<dbReference type="FunFam" id="1.25.40.10:FF:000344">
    <property type="entry name" value="Pentatricopeptide repeat-containing protein"/>
    <property type="match status" value="1"/>
</dbReference>
<dbReference type="AlphaFoldDB" id="A0AAW2MUE1"/>
<dbReference type="PROSITE" id="PS51375">
    <property type="entry name" value="PPR"/>
    <property type="match status" value="5"/>
</dbReference>
<dbReference type="InterPro" id="IPR046848">
    <property type="entry name" value="E_motif"/>
</dbReference>
<comment type="caution">
    <text evidence="3">The sequence shown here is derived from an EMBL/GenBank/DDBJ whole genome shotgun (WGS) entry which is preliminary data.</text>
</comment>
<organism evidence="3">
    <name type="scientific">Sesamum radiatum</name>
    <name type="common">Black benniseed</name>
    <dbReference type="NCBI Taxonomy" id="300843"/>
    <lineage>
        <taxon>Eukaryota</taxon>
        <taxon>Viridiplantae</taxon>
        <taxon>Streptophyta</taxon>
        <taxon>Embryophyta</taxon>
        <taxon>Tracheophyta</taxon>
        <taxon>Spermatophyta</taxon>
        <taxon>Magnoliopsida</taxon>
        <taxon>eudicotyledons</taxon>
        <taxon>Gunneridae</taxon>
        <taxon>Pentapetalae</taxon>
        <taxon>asterids</taxon>
        <taxon>lamiids</taxon>
        <taxon>Lamiales</taxon>
        <taxon>Pedaliaceae</taxon>
        <taxon>Sesamum</taxon>
    </lineage>
</organism>
<dbReference type="InterPro" id="IPR046960">
    <property type="entry name" value="PPR_At4g14850-like_plant"/>
</dbReference>
<dbReference type="InterPro" id="IPR011990">
    <property type="entry name" value="TPR-like_helical_dom_sf"/>
</dbReference>
<dbReference type="SUPFAM" id="SSF48452">
    <property type="entry name" value="TPR-like"/>
    <property type="match status" value="1"/>
</dbReference>
<reference evidence="3" key="1">
    <citation type="submission" date="2020-06" db="EMBL/GenBank/DDBJ databases">
        <authorList>
            <person name="Li T."/>
            <person name="Hu X."/>
            <person name="Zhang T."/>
            <person name="Song X."/>
            <person name="Zhang H."/>
            <person name="Dai N."/>
            <person name="Sheng W."/>
            <person name="Hou X."/>
            <person name="Wei L."/>
        </authorList>
    </citation>
    <scope>NUCLEOTIDE SEQUENCE</scope>
    <source>
        <strain evidence="3">G02</strain>
        <tissue evidence="3">Leaf</tissue>
    </source>
</reference>
<dbReference type="Pfam" id="PF20431">
    <property type="entry name" value="E_motif"/>
    <property type="match status" value="1"/>
</dbReference>
<dbReference type="InterPro" id="IPR002885">
    <property type="entry name" value="PPR_rpt"/>
</dbReference>
<name>A0AAW2MUE1_SESRA</name>
<dbReference type="EMBL" id="JACGWJ010000021">
    <property type="protein sequence ID" value="KAL0334924.1"/>
    <property type="molecule type" value="Genomic_DNA"/>
</dbReference>
<reference evidence="3" key="2">
    <citation type="journal article" date="2024" name="Plant">
        <title>Genomic evolution and insights into agronomic trait innovations of Sesamum species.</title>
        <authorList>
            <person name="Miao H."/>
            <person name="Wang L."/>
            <person name="Qu L."/>
            <person name="Liu H."/>
            <person name="Sun Y."/>
            <person name="Le M."/>
            <person name="Wang Q."/>
            <person name="Wei S."/>
            <person name="Zheng Y."/>
            <person name="Lin W."/>
            <person name="Duan Y."/>
            <person name="Cao H."/>
            <person name="Xiong S."/>
            <person name="Wang X."/>
            <person name="Wei L."/>
            <person name="Li C."/>
            <person name="Ma Q."/>
            <person name="Ju M."/>
            <person name="Zhao R."/>
            <person name="Li G."/>
            <person name="Mu C."/>
            <person name="Tian Q."/>
            <person name="Mei H."/>
            <person name="Zhang T."/>
            <person name="Gao T."/>
            <person name="Zhang H."/>
        </authorList>
    </citation>
    <scope>NUCLEOTIDE SEQUENCE</scope>
    <source>
        <strain evidence="3">G02</strain>
    </source>
</reference>
<accession>A0AAW2MUE1</accession>
<dbReference type="GO" id="GO:0009451">
    <property type="term" value="P:RNA modification"/>
    <property type="evidence" value="ECO:0007669"/>
    <property type="project" value="InterPro"/>
</dbReference>
<evidence type="ECO:0000256" key="1">
    <source>
        <dbReference type="ARBA" id="ARBA00022737"/>
    </source>
</evidence>
<dbReference type="NCBIfam" id="TIGR00756">
    <property type="entry name" value="PPR"/>
    <property type="match status" value="4"/>
</dbReference>
<feature type="repeat" description="PPR" evidence="2">
    <location>
        <begin position="394"/>
        <end position="424"/>
    </location>
</feature>
<dbReference type="PANTHER" id="PTHR47926">
    <property type="entry name" value="PENTATRICOPEPTIDE REPEAT-CONTAINING PROTEIN"/>
    <property type="match status" value="1"/>
</dbReference>
<protein>
    <submittedName>
        <fullName evidence="3">Pentatricopeptide repeat-containing protein, chloroplastic</fullName>
    </submittedName>
</protein>
<feature type="repeat" description="PPR" evidence="2">
    <location>
        <begin position="210"/>
        <end position="244"/>
    </location>
</feature>
<dbReference type="FunFam" id="1.25.40.10:FF:000184">
    <property type="entry name" value="Pentatricopeptide repeat-containing protein, chloroplastic"/>
    <property type="match status" value="1"/>
</dbReference>
<dbReference type="Pfam" id="PF01535">
    <property type="entry name" value="PPR"/>
    <property type="match status" value="5"/>
</dbReference>
<gene>
    <name evidence="3" type="ORF">Sradi_4704300</name>
</gene>
<proteinExistence type="predicted"/>
<dbReference type="PANTHER" id="PTHR47926:SF344">
    <property type="entry name" value="OS07G0636900 PROTEIN"/>
    <property type="match status" value="1"/>
</dbReference>
<feature type="repeat" description="PPR" evidence="2">
    <location>
        <begin position="106"/>
        <end position="140"/>
    </location>
</feature>
<evidence type="ECO:0000313" key="3">
    <source>
        <dbReference type="EMBL" id="KAL0334924.1"/>
    </source>
</evidence>
<dbReference type="GO" id="GO:0003723">
    <property type="term" value="F:RNA binding"/>
    <property type="evidence" value="ECO:0007669"/>
    <property type="project" value="InterPro"/>
</dbReference>
<keyword evidence="1" id="KW-0677">Repeat</keyword>